<keyword evidence="3" id="KW-1185">Reference proteome</keyword>
<protein>
    <recommendedName>
        <fullName evidence="1">NB-ARC domain-containing protein</fullName>
    </recommendedName>
</protein>
<reference evidence="2" key="1">
    <citation type="submission" date="2017-09" db="EMBL/GenBank/DDBJ databases">
        <title>Polyketide synthases of a Diaporthe helianthi virulent isolate.</title>
        <authorList>
            <person name="Baroncelli R."/>
        </authorList>
    </citation>
    <scope>NUCLEOTIDE SEQUENCE [LARGE SCALE GENOMIC DNA]</scope>
    <source>
        <strain evidence="2">7/96</strain>
    </source>
</reference>
<dbReference type="PANTHER" id="PTHR35205">
    <property type="entry name" value="NB-ARC AND TPR DOMAIN PROTEIN"/>
    <property type="match status" value="1"/>
</dbReference>
<dbReference type="OrthoDB" id="6161812at2759"/>
<dbReference type="SUPFAM" id="SSF48452">
    <property type="entry name" value="TPR-like"/>
    <property type="match status" value="1"/>
</dbReference>
<dbReference type="AlphaFoldDB" id="A0A2P5HUY6"/>
<dbReference type="InterPro" id="IPR019734">
    <property type="entry name" value="TPR_rpt"/>
</dbReference>
<dbReference type="InterPro" id="IPR011990">
    <property type="entry name" value="TPR-like_helical_dom_sf"/>
</dbReference>
<dbReference type="Gene3D" id="1.25.40.10">
    <property type="entry name" value="Tetratricopeptide repeat domain"/>
    <property type="match status" value="1"/>
</dbReference>
<dbReference type="Gene3D" id="3.40.50.300">
    <property type="entry name" value="P-loop containing nucleotide triphosphate hydrolases"/>
    <property type="match status" value="1"/>
</dbReference>
<dbReference type="InterPro" id="IPR002182">
    <property type="entry name" value="NB-ARC"/>
</dbReference>
<feature type="domain" description="NB-ARC" evidence="1">
    <location>
        <begin position="45"/>
        <end position="168"/>
    </location>
</feature>
<sequence length="523" mass="59370">MAIRGPPPKMRFSMMPQTKTSRLFDRVDVFVKLDELLTPDAGEFELQSVALHGLAGVGKSSIASSYAEKMFSNQTYDVVLWVCSEKPASLQRSFTEIAMRLKLPGAQPQSHDENQILVQDWFQSTTCNWLVIYDNDESASILGAYWPRASTHGRAINTTRNRSLAFEPAASGLKIVSWDGQTGADFLIFLLKRSVGRDIASSAQSFRYFLDIKERQKFFDDTVALVEYLVPQSEIEKGQLYDAWMRYNKYLQHVINLRDIFAEERKSSSSFKAPRIFCEILNGYQRYLYEKCSFKKCEKTCSINRAAVSTIASAKDRVDLEGTTISHQAQVLEKLGNFDEALEVCQKGIDLRLSESPQKQILLAYSACNLGIIYSSANDFQKSRSCFQEARKWWKAHFDSKGETRAYGASILVSEARCMMGLGQLDTAEEMLETTIAQVKKELPLNFGTLAYAQFCYRTLDRCRHEFESAERHFVEAQNTWLMGENTRMHPFNAGILYNIGVACLDQGKVEAAVFFNSIKAKY</sequence>
<dbReference type="Pfam" id="PF00931">
    <property type="entry name" value="NB-ARC"/>
    <property type="match status" value="1"/>
</dbReference>
<evidence type="ECO:0000313" key="2">
    <source>
        <dbReference type="EMBL" id="POS74061.1"/>
    </source>
</evidence>
<comment type="caution">
    <text evidence="2">The sequence shown here is derived from an EMBL/GenBank/DDBJ whole genome shotgun (WGS) entry which is preliminary data.</text>
</comment>
<dbReference type="SMART" id="SM00028">
    <property type="entry name" value="TPR"/>
    <property type="match status" value="3"/>
</dbReference>
<dbReference type="SUPFAM" id="SSF52540">
    <property type="entry name" value="P-loop containing nucleoside triphosphate hydrolases"/>
    <property type="match status" value="1"/>
</dbReference>
<dbReference type="Proteomes" id="UP000094444">
    <property type="component" value="Unassembled WGS sequence"/>
</dbReference>
<dbReference type="GO" id="GO:0043531">
    <property type="term" value="F:ADP binding"/>
    <property type="evidence" value="ECO:0007669"/>
    <property type="project" value="InterPro"/>
</dbReference>
<accession>A0A2P5HUY6</accession>
<dbReference type="InParanoid" id="A0A2P5HUY6"/>
<dbReference type="Pfam" id="PF13424">
    <property type="entry name" value="TPR_12"/>
    <property type="match status" value="1"/>
</dbReference>
<dbReference type="STRING" id="158607.A0A2P5HUY6"/>
<evidence type="ECO:0000259" key="1">
    <source>
        <dbReference type="Pfam" id="PF00931"/>
    </source>
</evidence>
<name>A0A2P5HUY6_DIAHE</name>
<organism evidence="2 3">
    <name type="scientific">Diaporthe helianthi</name>
    <dbReference type="NCBI Taxonomy" id="158607"/>
    <lineage>
        <taxon>Eukaryota</taxon>
        <taxon>Fungi</taxon>
        <taxon>Dikarya</taxon>
        <taxon>Ascomycota</taxon>
        <taxon>Pezizomycotina</taxon>
        <taxon>Sordariomycetes</taxon>
        <taxon>Sordariomycetidae</taxon>
        <taxon>Diaporthales</taxon>
        <taxon>Diaporthaceae</taxon>
        <taxon>Diaporthe</taxon>
    </lineage>
</organism>
<dbReference type="EMBL" id="MAVT02000689">
    <property type="protein sequence ID" value="POS74061.1"/>
    <property type="molecule type" value="Genomic_DNA"/>
</dbReference>
<evidence type="ECO:0000313" key="3">
    <source>
        <dbReference type="Proteomes" id="UP000094444"/>
    </source>
</evidence>
<dbReference type="InterPro" id="IPR027417">
    <property type="entry name" value="P-loop_NTPase"/>
</dbReference>
<gene>
    <name evidence="2" type="ORF">DHEL01_v207549</name>
</gene>
<dbReference type="PANTHER" id="PTHR35205:SF1">
    <property type="entry name" value="ZU5 DOMAIN-CONTAINING PROTEIN"/>
    <property type="match status" value="1"/>
</dbReference>
<proteinExistence type="predicted"/>